<accession>A0A835CBP4</accession>
<dbReference type="EMBL" id="JAAIUW010000003">
    <property type="protein sequence ID" value="KAF7837371.1"/>
    <property type="molecule type" value="Genomic_DNA"/>
</dbReference>
<dbReference type="Proteomes" id="UP000634136">
    <property type="component" value="Unassembled WGS sequence"/>
</dbReference>
<protein>
    <submittedName>
        <fullName evidence="2">General transcription and DNA repair factor IIH subunit TFB1-1-like</fullName>
    </submittedName>
</protein>
<dbReference type="InterPro" id="IPR027079">
    <property type="entry name" value="Tfb1/GTF2H1"/>
</dbReference>
<dbReference type="Gene3D" id="6.10.140.1200">
    <property type="match status" value="1"/>
</dbReference>
<sequence>MSTGQVIKRAKYKASVKDPGTPGVLKLTEEKFVFRPNDPTSNKKLEVEFKLIQSHKHTKEGSNKPPWLNLVHSQGSYIFELESFPDLNVCRELVGIALALNKSGEAPPAISEEQLSPAEMALRIKLLQEDSKLQKLHKELVASGKLTESEFWATRKKLLDKDESRKLKQQIGFKNSMIFDTKPMSDGRTNQVKFSLTPEIKNQIFALKPAVHQAFLKFVPSKMTEKDFWNKYFRAEYLHSTKNAVAAAAEAAEDEDLAVFLKDDEILEKEARKKVRRVDPTLDMEADQGDDYTHLPDHGIFRDGSKEVSEAQNQLYRRTLLQDLNRQGAVVLEGRNLDTETEHLKSVAEVLARTRQAESDVDIEQERRNRLSRMTQIEDLQAQDDNHFTPLCIKDPREYFDSQQANAVKTLDDSQAGMDQSRCNLSSEEAYGSLRASISKIKTMGLSDPLVDPEIALKVHTGLTKNISSTKYHLGKNSKESVLDILPNTTKDQLLDHWVCSQELLRHFWSSYPITTPNLNTKVSRLKDSISQMYSKLEEIKVTARSDLRHQLSLIVHPMQQVLDAALLHYDADKRKRNAKGQKPNGYV</sequence>
<dbReference type="AlphaFoldDB" id="A0A835CBP4"/>
<dbReference type="Pfam" id="PF03909">
    <property type="entry name" value="BSD"/>
    <property type="match status" value="1"/>
</dbReference>
<evidence type="ECO:0000259" key="1">
    <source>
        <dbReference type="PROSITE" id="PS50858"/>
    </source>
</evidence>
<dbReference type="InterPro" id="IPR005607">
    <property type="entry name" value="BSD_dom"/>
</dbReference>
<gene>
    <name evidence="2" type="ORF">G2W53_005853</name>
</gene>
<evidence type="ECO:0000313" key="2">
    <source>
        <dbReference type="EMBL" id="KAF7837371.1"/>
    </source>
</evidence>
<reference evidence="2" key="1">
    <citation type="submission" date="2020-09" db="EMBL/GenBank/DDBJ databases">
        <title>Genome-Enabled Discovery of Anthraquinone Biosynthesis in Senna tora.</title>
        <authorList>
            <person name="Kang S.-H."/>
            <person name="Pandey R.P."/>
            <person name="Lee C.-M."/>
            <person name="Sim J.-S."/>
            <person name="Jeong J.-T."/>
            <person name="Choi B.-S."/>
            <person name="Jung M."/>
            <person name="Ginzburg D."/>
            <person name="Zhao K."/>
            <person name="Won S.Y."/>
            <person name="Oh T.-J."/>
            <person name="Yu Y."/>
            <person name="Kim N.-H."/>
            <person name="Lee O.R."/>
            <person name="Lee T.-H."/>
            <person name="Bashyal P."/>
            <person name="Kim T.-S."/>
            <person name="Lee W.-H."/>
            <person name="Kawkins C."/>
            <person name="Kim C.-K."/>
            <person name="Kim J.S."/>
            <person name="Ahn B.O."/>
            <person name="Rhee S.Y."/>
            <person name="Sohng J.K."/>
        </authorList>
    </citation>
    <scope>NUCLEOTIDE SEQUENCE</scope>
    <source>
        <tissue evidence="2">Leaf</tissue>
    </source>
</reference>
<feature type="domain" description="BSD" evidence="1">
    <location>
        <begin position="188"/>
        <end position="240"/>
    </location>
</feature>
<dbReference type="GO" id="GO:0006351">
    <property type="term" value="P:DNA-templated transcription"/>
    <property type="evidence" value="ECO:0007669"/>
    <property type="project" value="InterPro"/>
</dbReference>
<comment type="caution">
    <text evidence="2">The sequence shown here is derived from an EMBL/GenBank/DDBJ whole genome shotgun (WGS) entry which is preliminary data.</text>
</comment>
<proteinExistence type="predicted"/>
<keyword evidence="3" id="KW-1185">Reference proteome</keyword>
<dbReference type="OrthoDB" id="360521at2759"/>
<dbReference type="SMART" id="SM00751">
    <property type="entry name" value="BSD"/>
    <property type="match status" value="2"/>
</dbReference>
<organism evidence="2 3">
    <name type="scientific">Senna tora</name>
    <dbReference type="NCBI Taxonomy" id="362788"/>
    <lineage>
        <taxon>Eukaryota</taxon>
        <taxon>Viridiplantae</taxon>
        <taxon>Streptophyta</taxon>
        <taxon>Embryophyta</taxon>
        <taxon>Tracheophyta</taxon>
        <taxon>Spermatophyta</taxon>
        <taxon>Magnoliopsida</taxon>
        <taxon>eudicotyledons</taxon>
        <taxon>Gunneridae</taxon>
        <taxon>Pentapetalae</taxon>
        <taxon>rosids</taxon>
        <taxon>fabids</taxon>
        <taxon>Fabales</taxon>
        <taxon>Fabaceae</taxon>
        <taxon>Caesalpinioideae</taxon>
        <taxon>Cassia clade</taxon>
        <taxon>Senna</taxon>
    </lineage>
</organism>
<dbReference type="SUPFAM" id="SSF140383">
    <property type="entry name" value="BSD domain-like"/>
    <property type="match status" value="2"/>
</dbReference>
<feature type="domain" description="BSD" evidence="1">
    <location>
        <begin position="113"/>
        <end position="163"/>
    </location>
</feature>
<name>A0A835CBP4_9FABA</name>
<dbReference type="SUPFAM" id="SSF50729">
    <property type="entry name" value="PH domain-like"/>
    <property type="match status" value="1"/>
</dbReference>
<evidence type="ECO:0000313" key="3">
    <source>
        <dbReference type="Proteomes" id="UP000634136"/>
    </source>
</evidence>
<dbReference type="PROSITE" id="PS50858">
    <property type="entry name" value="BSD"/>
    <property type="match status" value="2"/>
</dbReference>
<dbReference type="GO" id="GO:0006289">
    <property type="term" value="P:nucleotide-excision repair"/>
    <property type="evidence" value="ECO:0007669"/>
    <property type="project" value="InterPro"/>
</dbReference>
<dbReference type="GO" id="GO:0000439">
    <property type="term" value="C:transcription factor TFIIH core complex"/>
    <property type="evidence" value="ECO:0007669"/>
    <property type="project" value="InterPro"/>
</dbReference>
<dbReference type="PANTHER" id="PTHR12856">
    <property type="entry name" value="TRANSCRIPTION INITIATION FACTOR IIH-RELATED"/>
    <property type="match status" value="1"/>
</dbReference>
<dbReference type="InterPro" id="IPR035925">
    <property type="entry name" value="BSD_dom_sf"/>
</dbReference>
<dbReference type="Gene3D" id="1.10.3970.10">
    <property type="entry name" value="BSD domain"/>
    <property type="match status" value="1"/>
</dbReference>